<evidence type="ECO:0000259" key="2">
    <source>
        <dbReference type="SMART" id="SM00226"/>
    </source>
</evidence>
<dbReference type="AlphaFoldDB" id="B2IGD1"/>
<dbReference type="InterPro" id="IPR023485">
    <property type="entry name" value="Ptyr_pPase"/>
</dbReference>
<dbReference type="eggNOG" id="COG0394">
    <property type="taxonomic scope" value="Bacteria"/>
</dbReference>
<sequence length="150" mass="16998">MNTFKSRPQAILFACSQNAVRSPMAETLGRHYFGKRIYFASAGVRHGEKDAFAIAVMEEIGLDMTKHKPHTFEDLEDASFDLIITLSPEAHHKALEFTRHLAVDVIYWPTIDPSATEGSRDHILDAYRQVRDGLLTRIEELLDYRPIGGL</sequence>
<dbReference type="HOGENOM" id="CLU_071415_3_1_5"/>
<organism evidence="3 4">
    <name type="scientific">Beijerinckia indica subsp. indica (strain ATCC 9039 / DSM 1715 / NCIMB 8712)</name>
    <dbReference type="NCBI Taxonomy" id="395963"/>
    <lineage>
        <taxon>Bacteria</taxon>
        <taxon>Pseudomonadati</taxon>
        <taxon>Pseudomonadota</taxon>
        <taxon>Alphaproteobacteria</taxon>
        <taxon>Hyphomicrobiales</taxon>
        <taxon>Beijerinckiaceae</taxon>
        <taxon>Beijerinckia</taxon>
    </lineage>
</organism>
<feature type="domain" description="Phosphotyrosine protein phosphatase I" evidence="2">
    <location>
        <begin position="9"/>
        <end position="144"/>
    </location>
</feature>
<protein>
    <submittedName>
        <fullName evidence="3">Protein tyrosine phosphatase</fullName>
    </submittedName>
</protein>
<dbReference type="InterPro" id="IPR036196">
    <property type="entry name" value="Ptyr_pPase_sf"/>
</dbReference>
<evidence type="ECO:0000313" key="3">
    <source>
        <dbReference type="EMBL" id="ACB94316.1"/>
    </source>
</evidence>
<dbReference type="EMBL" id="CP001016">
    <property type="protein sequence ID" value="ACB94316.1"/>
    <property type="molecule type" value="Genomic_DNA"/>
</dbReference>
<dbReference type="Gene3D" id="3.40.50.2300">
    <property type="match status" value="1"/>
</dbReference>
<keyword evidence="1" id="KW-0059">Arsenical resistance</keyword>
<reference evidence="4" key="1">
    <citation type="submission" date="2008-03" db="EMBL/GenBank/DDBJ databases">
        <title>Complete sequence of chromosome of Beijerinckia indica subsp. indica ATCC 9039.</title>
        <authorList>
            <consortium name="US DOE Joint Genome Institute"/>
            <person name="Copeland A."/>
            <person name="Lucas S."/>
            <person name="Lapidus A."/>
            <person name="Glavina del Rio T."/>
            <person name="Dalin E."/>
            <person name="Tice H."/>
            <person name="Bruce D."/>
            <person name="Goodwin L."/>
            <person name="Pitluck S."/>
            <person name="LaButti K."/>
            <person name="Schmutz J."/>
            <person name="Larimer F."/>
            <person name="Land M."/>
            <person name="Hauser L."/>
            <person name="Kyrpides N."/>
            <person name="Mikhailova N."/>
            <person name="Dunfield P.F."/>
            <person name="Dedysh S.N."/>
            <person name="Liesack W."/>
            <person name="Saw J.H."/>
            <person name="Alam M."/>
            <person name="Chen Y."/>
            <person name="Murrell J.C."/>
            <person name="Richardson P."/>
        </authorList>
    </citation>
    <scope>NUCLEOTIDE SEQUENCE [LARGE SCALE GENOMIC DNA]</scope>
    <source>
        <strain evidence="4">ATCC 9039 / DSM 1715 / NCIMB 8712</strain>
    </source>
</reference>
<dbReference type="SMART" id="SM00226">
    <property type="entry name" value="LMWPc"/>
    <property type="match status" value="1"/>
</dbReference>
<dbReference type="PANTHER" id="PTHR43428:SF1">
    <property type="entry name" value="ARSENATE REDUCTASE"/>
    <property type="match status" value="1"/>
</dbReference>
<dbReference type="Pfam" id="PF01451">
    <property type="entry name" value="LMWPc"/>
    <property type="match status" value="1"/>
</dbReference>
<proteinExistence type="predicted"/>
<dbReference type="PANTHER" id="PTHR43428">
    <property type="entry name" value="ARSENATE REDUCTASE"/>
    <property type="match status" value="1"/>
</dbReference>
<reference evidence="3 4" key="2">
    <citation type="journal article" date="2010" name="J. Bacteriol.">
        <title>Complete genome sequence of Beijerinckia indica subsp. indica.</title>
        <authorList>
            <person name="Tamas I."/>
            <person name="Dedysh S.N."/>
            <person name="Liesack W."/>
            <person name="Stott M.B."/>
            <person name="Alam M."/>
            <person name="Murrell J.C."/>
            <person name="Dunfield P.F."/>
        </authorList>
    </citation>
    <scope>NUCLEOTIDE SEQUENCE [LARGE SCALE GENOMIC DNA]</scope>
    <source>
        <strain evidence="4">ATCC 9039 / DSM 1715 / NCIMB 8712</strain>
    </source>
</reference>
<dbReference type="STRING" id="395963.Bind_0666"/>
<dbReference type="KEGG" id="bid:Bind_0666"/>
<dbReference type="RefSeq" id="WP_012383674.1">
    <property type="nucleotide sequence ID" value="NC_010581.1"/>
</dbReference>
<dbReference type="GO" id="GO:0046685">
    <property type="term" value="P:response to arsenic-containing substance"/>
    <property type="evidence" value="ECO:0007669"/>
    <property type="project" value="UniProtKB-KW"/>
</dbReference>
<dbReference type="SUPFAM" id="SSF52788">
    <property type="entry name" value="Phosphotyrosine protein phosphatases I"/>
    <property type="match status" value="1"/>
</dbReference>
<evidence type="ECO:0000256" key="1">
    <source>
        <dbReference type="ARBA" id="ARBA00022849"/>
    </source>
</evidence>
<name>B2IGD1_BEII9</name>
<dbReference type="CDD" id="cd16345">
    <property type="entry name" value="LMWP_ArsC"/>
    <property type="match status" value="1"/>
</dbReference>
<dbReference type="Proteomes" id="UP000001695">
    <property type="component" value="Chromosome"/>
</dbReference>
<evidence type="ECO:0000313" key="4">
    <source>
        <dbReference type="Proteomes" id="UP000001695"/>
    </source>
</evidence>
<keyword evidence="4" id="KW-1185">Reference proteome</keyword>
<gene>
    <name evidence="3" type="ordered locus">Bind_0666</name>
</gene>
<accession>B2IGD1</accession>